<dbReference type="RefSeq" id="XP_001211093.1">
    <property type="nucleotide sequence ID" value="XM_001211093.1"/>
</dbReference>
<evidence type="ECO:0000256" key="2">
    <source>
        <dbReference type="SAM" id="SignalP"/>
    </source>
</evidence>
<keyword evidence="2" id="KW-0732">Signal</keyword>
<evidence type="ECO:0000313" key="4">
    <source>
        <dbReference type="Proteomes" id="UP000007963"/>
    </source>
</evidence>
<feature type="signal peptide" evidence="2">
    <location>
        <begin position="1"/>
        <end position="26"/>
    </location>
</feature>
<dbReference type="Proteomes" id="UP000007963">
    <property type="component" value="Unassembled WGS sequence"/>
</dbReference>
<gene>
    <name evidence="3" type="ORF">ATEG_01915</name>
</gene>
<name>Q0CWL9_ASPTN</name>
<accession>Q0CWL9</accession>
<evidence type="ECO:0000313" key="3">
    <source>
        <dbReference type="EMBL" id="EAU36877.1"/>
    </source>
</evidence>
<protein>
    <submittedName>
        <fullName evidence="3">Uncharacterized protein</fullName>
    </submittedName>
</protein>
<proteinExistence type="predicted"/>
<dbReference type="OrthoDB" id="4243133at2759"/>
<feature type="region of interest" description="Disordered" evidence="1">
    <location>
        <begin position="264"/>
        <end position="284"/>
    </location>
</feature>
<dbReference type="GeneID" id="4316453"/>
<dbReference type="HOGENOM" id="CLU_622524_0_0_1"/>
<evidence type="ECO:0000256" key="1">
    <source>
        <dbReference type="SAM" id="MobiDB-lite"/>
    </source>
</evidence>
<organism evidence="3 4">
    <name type="scientific">Aspergillus terreus (strain NIH 2624 / FGSC A1156)</name>
    <dbReference type="NCBI Taxonomy" id="341663"/>
    <lineage>
        <taxon>Eukaryota</taxon>
        <taxon>Fungi</taxon>
        <taxon>Dikarya</taxon>
        <taxon>Ascomycota</taxon>
        <taxon>Pezizomycotina</taxon>
        <taxon>Eurotiomycetes</taxon>
        <taxon>Eurotiomycetidae</taxon>
        <taxon>Eurotiales</taxon>
        <taxon>Aspergillaceae</taxon>
        <taxon>Aspergillus</taxon>
        <taxon>Aspergillus subgen. Circumdati</taxon>
    </lineage>
</organism>
<reference evidence="4" key="1">
    <citation type="submission" date="2005-09" db="EMBL/GenBank/DDBJ databases">
        <title>Annotation of the Aspergillus terreus NIH2624 genome.</title>
        <authorList>
            <person name="Birren B.W."/>
            <person name="Lander E.S."/>
            <person name="Galagan J.E."/>
            <person name="Nusbaum C."/>
            <person name="Devon K."/>
            <person name="Henn M."/>
            <person name="Ma L.-J."/>
            <person name="Jaffe D.B."/>
            <person name="Butler J."/>
            <person name="Alvarez P."/>
            <person name="Gnerre S."/>
            <person name="Grabherr M."/>
            <person name="Kleber M."/>
            <person name="Mauceli E.W."/>
            <person name="Brockman W."/>
            <person name="Rounsley S."/>
            <person name="Young S.K."/>
            <person name="LaButti K."/>
            <person name="Pushparaj V."/>
            <person name="DeCaprio D."/>
            <person name="Crawford M."/>
            <person name="Koehrsen M."/>
            <person name="Engels R."/>
            <person name="Montgomery P."/>
            <person name="Pearson M."/>
            <person name="Howarth C."/>
            <person name="Larson L."/>
            <person name="Luoma S."/>
            <person name="White J."/>
            <person name="Alvarado L."/>
            <person name="Kodira C.D."/>
            <person name="Zeng Q."/>
            <person name="Oleary S."/>
            <person name="Yandava C."/>
            <person name="Denning D.W."/>
            <person name="Nierman W.C."/>
            <person name="Milne T."/>
            <person name="Madden K."/>
        </authorList>
    </citation>
    <scope>NUCLEOTIDE SEQUENCE [LARGE SCALE GENOMIC DNA]</scope>
    <source>
        <strain evidence="4">NIH 2624 / FGSC A1156</strain>
    </source>
</reference>
<feature type="compositionally biased region" description="Basic residues" evidence="1">
    <location>
        <begin position="273"/>
        <end position="284"/>
    </location>
</feature>
<dbReference type="VEuPathDB" id="FungiDB:ATEG_01915"/>
<sequence length="440" mass="48724">MLVFQSSNFITSIVIGLLLLLSPVSSIADVGFCDYSNINEPIGIDLGYQYIAASYANSSTLFTPLAVVNNAEYTALVSQLAAEDFERSDLKSLFGNRDGSAYALLKVITSRLTSKLTAKIPYINHPYVEFITGTTSQVYVSLATQFQRLIDTALRRSQERPKPLTLSGISETFIRVFQDLQASAIADTGTKLSFAIIGIPDFFNETINEIVVDASRKAGIETPSHALPRSLLTHFENPTIREGATVLVLHQGAEHCGIRVYFEGGSGSSSSKSSRRRNAMKKTLKNPATRDAYLRLDPWRSEIIHRRLTESLIRSNQELQTQLEVGADRHVLVACVAQARLQLKRQDVSVVYLGTESRSADFYTTIADNSKGEYLEDVPLELDKWWLYGSNPGVKLTREMVLAADEEYVKGLANTINFFLRATQGLFTSSLLDFSPLASH</sequence>
<dbReference type="AlphaFoldDB" id="Q0CWL9"/>
<dbReference type="EMBL" id="CH476596">
    <property type="protein sequence ID" value="EAU36877.1"/>
    <property type="molecule type" value="Genomic_DNA"/>
</dbReference>
<feature type="chain" id="PRO_5004170674" evidence="2">
    <location>
        <begin position="27"/>
        <end position="440"/>
    </location>
</feature>